<organism evidence="1 2">
    <name type="scientific">Halorientalis regularis</name>
    <dbReference type="NCBI Taxonomy" id="660518"/>
    <lineage>
        <taxon>Archaea</taxon>
        <taxon>Methanobacteriati</taxon>
        <taxon>Methanobacteriota</taxon>
        <taxon>Stenosarchaea group</taxon>
        <taxon>Halobacteria</taxon>
        <taxon>Halobacteriales</taxon>
        <taxon>Haloarculaceae</taxon>
        <taxon>Halorientalis</taxon>
    </lineage>
</organism>
<protein>
    <submittedName>
        <fullName evidence="1">Uncharacterized protein</fullName>
    </submittedName>
</protein>
<evidence type="ECO:0000313" key="2">
    <source>
        <dbReference type="Proteomes" id="UP000199076"/>
    </source>
</evidence>
<gene>
    <name evidence="1" type="ORF">SAMN05216218_11924</name>
</gene>
<sequence>MVLRNSEESAMHSNIHDAVRSLLATRREYVREAVVDTAVRDQQMSDSGADSLYAEKARALRRLEHKIENETVDGGDLGLIAEAVLRYELNKAVEQSPDQVSAMR</sequence>
<keyword evidence="2" id="KW-1185">Reference proteome</keyword>
<accession>A0A1G7SNC7</accession>
<dbReference type="STRING" id="660518.SAMN05216218_11924"/>
<dbReference type="Proteomes" id="UP000199076">
    <property type="component" value="Unassembled WGS sequence"/>
</dbReference>
<dbReference type="EMBL" id="FNBK01000019">
    <property type="protein sequence ID" value="SDG23929.1"/>
    <property type="molecule type" value="Genomic_DNA"/>
</dbReference>
<name>A0A1G7SNC7_9EURY</name>
<dbReference type="AlphaFoldDB" id="A0A1G7SNC7"/>
<proteinExistence type="predicted"/>
<reference evidence="2" key="1">
    <citation type="submission" date="2016-10" db="EMBL/GenBank/DDBJ databases">
        <authorList>
            <person name="Varghese N."/>
            <person name="Submissions S."/>
        </authorList>
    </citation>
    <scope>NUCLEOTIDE SEQUENCE [LARGE SCALE GENOMIC DNA]</scope>
    <source>
        <strain evidence="2">IBRC-M 10760</strain>
    </source>
</reference>
<evidence type="ECO:0000313" key="1">
    <source>
        <dbReference type="EMBL" id="SDG23929.1"/>
    </source>
</evidence>